<evidence type="ECO:0000313" key="2">
    <source>
        <dbReference type="Proteomes" id="UP000216411"/>
    </source>
</evidence>
<dbReference type="InterPro" id="IPR029069">
    <property type="entry name" value="HotDog_dom_sf"/>
</dbReference>
<dbReference type="AlphaFoldDB" id="A0A371JGS8"/>
<reference evidence="1 2" key="1">
    <citation type="journal article" date="2017" name="Genome Announc.">
        <title>Draft Genome Sequence of a Sporulating and Motile Strain of Lachnotalea glycerini Isolated from Water in Quebec City, Canada.</title>
        <authorList>
            <person name="Maheux A.F."/>
            <person name="Boudreau D.K."/>
            <person name="Berube E."/>
            <person name="Boissinot M."/>
            <person name="Raymond F."/>
            <person name="Brodeur S."/>
            <person name="Corbeil J."/>
            <person name="Isabel S."/>
            <person name="Omar R.F."/>
            <person name="Bergeron M.G."/>
        </authorList>
    </citation>
    <scope>NUCLEOTIDE SEQUENCE [LARGE SCALE GENOMIC DNA]</scope>
    <source>
        <strain evidence="1 2">CCRI-19302</strain>
    </source>
</reference>
<dbReference type="SUPFAM" id="SSF54637">
    <property type="entry name" value="Thioesterase/thiol ester dehydrase-isomerase"/>
    <property type="match status" value="1"/>
</dbReference>
<protein>
    <recommendedName>
        <fullName evidence="3">Acyl-CoA thioesterase</fullName>
    </recommendedName>
</protein>
<comment type="caution">
    <text evidence="1">The sequence shown here is derived from an EMBL/GenBank/DDBJ whole genome shotgun (WGS) entry which is preliminary data.</text>
</comment>
<dbReference type="Gene3D" id="3.10.129.10">
    <property type="entry name" value="Hotdog Thioesterase"/>
    <property type="match status" value="1"/>
</dbReference>
<dbReference type="RefSeq" id="WP_094377422.1">
    <property type="nucleotide sequence ID" value="NZ_NOKA02000008.1"/>
</dbReference>
<dbReference type="Pfam" id="PF13279">
    <property type="entry name" value="4HBT_2"/>
    <property type="match status" value="1"/>
</dbReference>
<proteinExistence type="predicted"/>
<evidence type="ECO:0000313" key="1">
    <source>
        <dbReference type="EMBL" id="RDY31939.1"/>
    </source>
</evidence>
<keyword evidence="2" id="KW-1185">Reference proteome</keyword>
<dbReference type="OrthoDB" id="9800856at2"/>
<dbReference type="Proteomes" id="UP000216411">
    <property type="component" value="Unassembled WGS sequence"/>
</dbReference>
<accession>A0A371JGS8</accession>
<name>A0A371JGS8_9FIRM</name>
<gene>
    <name evidence="1" type="ORF">CG710_007280</name>
</gene>
<organism evidence="1 2">
    <name type="scientific">Lachnotalea glycerini</name>
    <dbReference type="NCBI Taxonomy" id="1763509"/>
    <lineage>
        <taxon>Bacteria</taxon>
        <taxon>Bacillati</taxon>
        <taxon>Bacillota</taxon>
        <taxon>Clostridia</taxon>
        <taxon>Lachnospirales</taxon>
        <taxon>Lachnospiraceae</taxon>
        <taxon>Lachnotalea</taxon>
    </lineage>
</organism>
<evidence type="ECO:0008006" key="3">
    <source>
        <dbReference type="Google" id="ProtNLM"/>
    </source>
</evidence>
<sequence>MQYRYKYYFKPRHSDMDNYGIAHHSKFFCWFEEARYESFTIFSEQFDDITKKYKLLVTKLECKYIQSVSDVKNMVVLVDVDLLLNKPILHIQYRLMDEQEKRLFAKGYTEHVFVNREGKMAMDIPAEVNLLIEEARLKLKNKIL</sequence>
<dbReference type="EMBL" id="NOKA02000008">
    <property type="protein sequence ID" value="RDY31939.1"/>
    <property type="molecule type" value="Genomic_DNA"/>
</dbReference>